<proteinExistence type="inferred from homology"/>
<dbReference type="InterPro" id="IPR035093">
    <property type="entry name" value="RelE/ParE_toxin_dom_sf"/>
</dbReference>
<comment type="similarity">
    <text evidence="2">Belongs to the RelE toxin family.</text>
</comment>
<reference evidence="3" key="1">
    <citation type="submission" date="2022-06" db="EMBL/GenBank/DDBJ databases">
        <title>Alkalimarinus sp. nov., isolated from gut of a Alitta virens.</title>
        <authorList>
            <person name="Yang A.I."/>
            <person name="Shin N.-R."/>
        </authorList>
    </citation>
    <scope>NUCLEOTIDE SEQUENCE</scope>
    <source>
        <strain evidence="3">A2M4</strain>
    </source>
</reference>
<dbReference type="EMBL" id="CP100390">
    <property type="protein sequence ID" value="UZE96232.1"/>
    <property type="molecule type" value="Genomic_DNA"/>
</dbReference>
<dbReference type="InterPro" id="IPR007712">
    <property type="entry name" value="RelE/ParE_toxin"/>
</dbReference>
<dbReference type="PIRSF" id="PIRSF029218">
    <property type="entry name" value="ParE"/>
    <property type="match status" value="1"/>
</dbReference>
<keyword evidence="1" id="KW-1277">Toxin-antitoxin system</keyword>
<name>A0ABY6N2K9_9ALTE</name>
<dbReference type="Proteomes" id="UP001163739">
    <property type="component" value="Chromosome"/>
</dbReference>
<accession>A0ABY6N2K9</accession>
<evidence type="ECO:0000256" key="2">
    <source>
        <dbReference type="PIRNR" id="PIRNR029218"/>
    </source>
</evidence>
<organism evidence="3 4">
    <name type="scientific">Alkalimarinus alittae</name>
    <dbReference type="NCBI Taxonomy" id="2961619"/>
    <lineage>
        <taxon>Bacteria</taxon>
        <taxon>Pseudomonadati</taxon>
        <taxon>Pseudomonadota</taxon>
        <taxon>Gammaproteobacteria</taxon>
        <taxon>Alteromonadales</taxon>
        <taxon>Alteromonadaceae</taxon>
        <taxon>Alkalimarinus</taxon>
    </lineage>
</organism>
<evidence type="ECO:0000313" key="4">
    <source>
        <dbReference type="Proteomes" id="UP001163739"/>
    </source>
</evidence>
<protein>
    <recommendedName>
        <fullName evidence="2">Toxin</fullName>
    </recommendedName>
</protein>
<evidence type="ECO:0000256" key="1">
    <source>
        <dbReference type="ARBA" id="ARBA00022649"/>
    </source>
</evidence>
<dbReference type="InterPro" id="IPR028344">
    <property type="entry name" value="ParE1/4"/>
</dbReference>
<gene>
    <name evidence="3" type="ORF">NKI27_00355</name>
</gene>
<dbReference type="Gene3D" id="3.30.2310.20">
    <property type="entry name" value="RelE-like"/>
    <property type="match status" value="1"/>
</dbReference>
<dbReference type="RefSeq" id="WP_265047716.1">
    <property type="nucleotide sequence ID" value="NZ_CP100390.1"/>
</dbReference>
<sequence>MSSFRLRPEAESDLETIWLYTEQNWGIEQAHAYIDGMVDIFQLLSNNPLMCPERSEFTPAVRIHHHAYHLVVFVLSDAGIDVVRILHESMDIDTQLTF</sequence>
<evidence type="ECO:0000313" key="3">
    <source>
        <dbReference type="EMBL" id="UZE96232.1"/>
    </source>
</evidence>
<keyword evidence="4" id="KW-1185">Reference proteome</keyword>
<dbReference type="Pfam" id="PF05016">
    <property type="entry name" value="ParE_toxin"/>
    <property type="match status" value="1"/>
</dbReference>